<feature type="compositionally biased region" description="Basic and acidic residues" evidence="1">
    <location>
        <begin position="31"/>
        <end position="46"/>
    </location>
</feature>
<feature type="region of interest" description="Disordered" evidence="1">
    <location>
        <begin position="31"/>
        <end position="54"/>
    </location>
</feature>
<accession>A0A0C3BH81</accession>
<evidence type="ECO:0000313" key="3">
    <source>
        <dbReference type="Proteomes" id="UP000054166"/>
    </source>
</evidence>
<evidence type="ECO:0000256" key="1">
    <source>
        <dbReference type="SAM" id="MobiDB-lite"/>
    </source>
</evidence>
<gene>
    <name evidence="2" type="ORF">PILCRDRAFT_816837</name>
</gene>
<dbReference type="InParanoid" id="A0A0C3BH81"/>
<sequence length="54" mass="6346">MYVYGDEDENRDCDIVDGLRAVDWTIWKSETEGNGGRREGRQENRRPRTGICRN</sequence>
<dbReference type="Proteomes" id="UP000054166">
    <property type="component" value="Unassembled WGS sequence"/>
</dbReference>
<proteinExistence type="predicted"/>
<reference evidence="2 3" key="1">
    <citation type="submission" date="2014-04" db="EMBL/GenBank/DDBJ databases">
        <authorList>
            <consortium name="DOE Joint Genome Institute"/>
            <person name="Kuo A."/>
            <person name="Tarkka M."/>
            <person name="Buscot F."/>
            <person name="Kohler A."/>
            <person name="Nagy L.G."/>
            <person name="Floudas D."/>
            <person name="Copeland A."/>
            <person name="Barry K.W."/>
            <person name="Cichocki N."/>
            <person name="Veneault-Fourrey C."/>
            <person name="LaButti K."/>
            <person name="Lindquist E.A."/>
            <person name="Lipzen A."/>
            <person name="Lundell T."/>
            <person name="Morin E."/>
            <person name="Murat C."/>
            <person name="Sun H."/>
            <person name="Tunlid A."/>
            <person name="Henrissat B."/>
            <person name="Grigoriev I.V."/>
            <person name="Hibbett D.S."/>
            <person name="Martin F."/>
            <person name="Nordberg H.P."/>
            <person name="Cantor M.N."/>
            <person name="Hua S.X."/>
        </authorList>
    </citation>
    <scope>NUCLEOTIDE SEQUENCE [LARGE SCALE GENOMIC DNA]</scope>
    <source>
        <strain evidence="2 3">F 1598</strain>
    </source>
</reference>
<name>A0A0C3BH81_PILCF</name>
<keyword evidence="3" id="KW-1185">Reference proteome</keyword>
<organism evidence="2 3">
    <name type="scientific">Piloderma croceum (strain F 1598)</name>
    <dbReference type="NCBI Taxonomy" id="765440"/>
    <lineage>
        <taxon>Eukaryota</taxon>
        <taxon>Fungi</taxon>
        <taxon>Dikarya</taxon>
        <taxon>Basidiomycota</taxon>
        <taxon>Agaricomycotina</taxon>
        <taxon>Agaricomycetes</taxon>
        <taxon>Agaricomycetidae</taxon>
        <taxon>Atheliales</taxon>
        <taxon>Atheliaceae</taxon>
        <taxon>Piloderma</taxon>
    </lineage>
</organism>
<dbReference type="EMBL" id="KN832984">
    <property type="protein sequence ID" value="KIM85643.1"/>
    <property type="molecule type" value="Genomic_DNA"/>
</dbReference>
<evidence type="ECO:0000313" key="2">
    <source>
        <dbReference type="EMBL" id="KIM85643.1"/>
    </source>
</evidence>
<dbReference type="AlphaFoldDB" id="A0A0C3BH81"/>
<dbReference type="HOGENOM" id="CLU_3051156_0_0_1"/>
<reference evidence="3" key="2">
    <citation type="submission" date="2015-01" db="EMBL/GenBank/DDBJ databases">
        <title>Evolutionary Origins and Diversification of the Mycorrhizal Mutualists.</title>
        <authorList>
            <consortium name="DOE Joint Genome Institute"/>
            <consortium name="Mycorrhizal Genomics Consortium"/>
            <person name="Kohler A."/>
            <person name="Kuo A."/>
            <person name="Nagy L.G."/>
            <person name="Floudas D."/>
            <person name="Copeland A."/>
            <person name="Barry K.W."/>
            <person name="Cichocki N."/>
            <person name="Veneault-Fourrey C."/>
            <person name="LaButti K."/>
            <person name="Lindquist E.A."/>
            <person name="Lipzen A."/>
            <person name="Lundell T."/>
            <person name="Morin E."/>
            <person name="Murat C."/>
            <person name="Riley R."/>
            <person name="Ohm R."/>
            <person name="Sun H."/>
            <person name="Tunlid A."/>
            <person name="Henrissat B."/>
            <person name="Grigoriev I.V."/>
            <person name="Hibbett D.S."/>
            <person name="Martin F."/>
        </authorList>
    </citation>
    <scope>NUCLEOTIDE SEQUENCE [LARGE SCALE GENOMIC DNA]</scope>
    <source>
        <strain evidence="3">F 1598</strain>
    </source>
</reference>
<protein>
    <submittedName>
        <fullName evidence="2">Uncharacterized protein</fullName>
    </submittedName>
</protein>